<evidence type="ECO:0000259" key="7">
    <source>
        <dbReference type="PROSITE" id="PS50850"/>
    </source>
</evidence>
<keyword evidence="5 6" id="KW-0472">Membrane</keyword>
<gene>
    <name evidence="8" type="ORF">BEU04_03475</name>
</gene>
<dbReference type="InterPro" id="IPR036259">
    <property type="entry name" value="MFS_trans_sf"/>
</dbReference>
<feature type="transmembrane region" description="Helical" evidence="6">
    <location>
        <begin position="65"/>
        <end position="86"/>
    </location>
</feature>
<keyword evidence="3 6" id="KW-0812">Transmembrane</keyword>
<dbReference type="Pfam" id="PF07690">
    <property type="entry name" value="MFS_1"/>
    <property type="match status" value="1"/>
</dbReference>
<feature type="transmembrane region" description="Helical" evidence="6">
    <location>
        <begin position="329"/>
        <end position="351"/>
    </location>
</feature>
<evidence type="ECO:0000256" key="4">
    <source>
        <dbReference type="ARBA" id="ARBA00022989"/>
    </source>
</evidence>
<feature type="transmembrane region" description="Helical" evidence="6">
    <location>
        <begin position="290"/>
        <end position="309"/>
    </location>
</feature>
<dbReference type="PANTHER" id="PTHR43124">
    <property type="entry name" value="PURINE EFFLUX PUMP PBUE"/>
    <property type="match status" value="1"/>
</dbReference>
<evidence type="ECO:0000256" key="6">
    <source>
        <dbReference type="SAM" id="Phobius"/>
    </source>
</evidence>
<dbReference type="PROSITE" id="PS50850">
    <property type="entry name" value="MFS"/>
    <property type="match status" value="1"/>
</dbReference>
<evidence type="ECO:0000256" key="5">
    <source>
        <dbReference type="ARBA" id="ARBA00023136"/>
    </source>
</evidence>
<accession>A0A1J5TCX3</accession>
<dbReference type="Gene3D" id="1.20.1250.20">
    <property type="entry name" value="MFS general substrate transporter like domains"/>
    <property type="match status" value="2"/>
</dbReference>
<dbReference type="EMBL" id="MIYU01000021">
    <property type="protein sequence ID" value="OIR14048.1"/>
    <property type="molecule type" value="Genomic_DNA"/>
</dbReference>
<feature type="transmembrane region" description="Helical" evidence="6">
    <location>
        <begin position="234"/>
        <end position="257"/>
    </location>
</feature>
<name>A0A1J5TCX3_9ARCH</name>
<dbReference type="GO" id="GO:0005886">
    <property type="term" value="C:plasma membrane"/>
    <property type="evidence" value="ECO:0007669"/>
    <property type="project" value="UniProtKB-SubCell"/>
</dbReference>
<evidence type="ECO:0000256" key="3">
    <source>
        <dbReference type="ARBA" id="ARBA00022692"/>
    </source>
</evidence>
<feature type="transmembrane region" description="Helical" evidence="6">
    <location>
        <begin position="155"/>
        <end position="176"/>
    </location>
</feature>
<feature type="domain" description="Major facilitator superfamily (MFS) profile" evidence="7">
    <location>
        <begin position="194"/>
        <end position="378"/>
    </location>
</feature>
<evidence type="ECO:0000313" key="9">
    <source>
        <dbReference type="Proteomes" id="UP000183815"/>
    </source>
</evidence>
<reference evidence="8 9" key="1">
    <citation type="submission" date="2016-08" db="EMBL/GenBank/DDBJ databases">
        <title>New Insights into Marine Group III Euryarchaeota, from dark to light.</title>
        <authorList>
            <person name="Haro-Moreno J.M."/>
            <person name="Rodriguez-Valera F."/>
            <person name="Lopez-Garcia P."/>
            <person name="Moreira D."/>
            <person name="Martin-Cuadrado A.B."/>
        </authorList>
    </citation>
    <scope>NUCLEOTIDE SEQUENCE [LARGE SCALE GENOMIC DNA]</scope>
    <source>
        <strain evidence="8">CG-Bathy1</strain>
    </source>
</reference>
<evidence type="ECO:0000256" key="1">
    <source>
        <dbReference type="ARBA" id="ARBA00004651"/>
    </source>
</evidence>
<comment type="subcellular location">
    <subcellularLocation>
        <location evidence="1">Cell membrane</location>
        <topology evidence="1">Multi-pass membrane protein</topology>
    </subcellularLocation>
</comment>
<dbReference type="SUPFAM" id="SSF103473">
    <property type="entry name" value="MFS general substrate transporter"/>
    <property type="match status" value="1"/>
</dbReference>
<organism evidence="8 9">
    <name type="scientific">Marine Group III euryarchaeote CG-Bathy1</name>
    <dbReference type="NCBI Taxonomy" id="1889001"/>
    <lineage>
        <taxon>Archaea</taxon>
        <taxon>Methanobacteriati</taxon>
        <taxon>Thermoplasmatota</taxon>
        <taxon>Thermoplasmata</taxon>
        <taxon>Candidatus Thermoprofundales</taxon>
    </lineage>
</organism>
<dbReference type="InterPro" id="IPR020846">
    <property type="entry name" value="MFS_dom"/>
</dbReference>
<dbReference type="AlphaFoldDB" id="A0A1J5TCX3"/>
<dbReference type="InterPro" id="IPR050189">
    <property type="entry name" value="MFS_Efflux_Transporters"/>
</dbReference>
<sequence length="378" mass="39940">MNRLDYYLAINHGYTHAVILGIPILILGLANDTDETIRLISWFSLGGIMYGFGAIPSGWLATRNAYATLNGGLFLIIIGLLLAGILEEKYIGPAFVIIGTGLSAYHPTGMAILAEIYPENTGKALARNGIGGNIGQAAGPVIAGAWIFLGPENIFLIFAILGVFTMASGIGTVPSLTKSKAGDLKSILTLFTTAIILLQITNVLSGLAFRGVVVMSPDEIDFFLQKTPEEAAKISAIMISLATIAGIFGNIAVSNVIDKRGPPYVMFITSLFVLVGVLIFSMALTEKIPGGLSLVALGMIIFGMATYGFQPASNTYLAQQTEVGGRATLYGVTFALRFGLSFGAPLMIVLLKDIEGTMIMIGFSILALISAIAIFKIK</sequence>
<feature type="transmembrane region" description="Helical" evidence="6">
    <location>
        <begin position="6"/>
        <end position="27"/>
    </location>
</feature>
<dbReference type="InterPro" id="IPR011701">
    <property type="entry name" value="MFS"/>
</dbReference>
<comment type="caution">
    <text evidence="8">The sequence shown here is derived from an EMBL/GenBank/DDBJ whole genome shotgun (WGS) entry which is preliminary data.</text>
</comment>
<feature type="transmembrane region" description="Helical" evidence="6">
    <location>
        <begin position="357"/>
        <end position="375"/>
    </location>
</feature>
<proteinExistence type="predicted"/>
<feature type="transmembrane region" description="Helical" evidence="6">
    <location>
        <begin position="130"/>
        <end position="149"/>
    </location>
</feature>
<dbReference type="PANTHER" id="PTHR43124:SF3">
    <property type="entry name" value="CHLORAMPHENICOL EFFLUX PUMP RV0191"/>
    <property type="match status" value="1"/>
</dbReference>
<protein>
    <recommendedName>
        <fullName evidence="7">Major facilitator superfamily (MFS) profile domain-containing protein</fullName>
    </recommendedName>
</protein>
<dbReference type="GO" id="GO:0022857">
    <property type="term" value="F:transmembrane transporter activity"/>
    <property type="evidence" value="ECO:0007669"/>
    <property type="project" value="InterPro"/>
</dbReference>
<keyword evidence="4 6" id="KW-1133">Transmembrane helix</keyword>
<evidence type="ECO:0000256" key="2">
    <source>
        <dbReference type="ARBA" id="ARBA00022475"/>
    </source>
</evidence>
<dbReference type="Proteomes" id="UP000183815">
    <property type="component" value="Unassembled WGS sequence"/>
</dbReference>
<feature type="transmembrane region" description="Helical" evidence="6">
    <location>
        <begin position="264"/>
        <end position="284"/>
    </location>
</feature>
<evidence type="ECO:0000313" key="8">
    <source>
        <dbReference type="EMBL" id="OIR14048.1"/>
    </source>
</evidence>
<keyword evidence="2" id="KW-1003">Cell membrane</keyword>
<feature type="transmembrane region" description="Helical" evidence="6">
    <location>
        <begin position="39"/>
        <end position="59"/>
    </location>
</feature>
<feature type="transmembrane region" description="Helical" evidence="6">
    <location>
        <begin position="188"/>
        <end position="214"/>
    </location>
</feature>